<feature type="region of interest" description="Disordered" evidence="1">
    <location>
        <begin position="205"/>
        <end position="224"/>
    </location>
</feature>
<gene>
    <name evidence="3" type="ORF">L1F31_14490</name>
</gene>
<evidence type="ECO:0000256" key="2">
    <source>
        <dbReference type="SAM" id="Phobius"/>
    </source>
</evidence>
<dbReference type="RefSeq" id="WP_265417968.1">
    <property type="nucleotide sequence ID" value="NZ_CP093443.1"/>
</dbReference>
<proteinExistence type="predicted"/>
<feature type="transmembrane region" description="Helical" evidence="2">
    <location>
        <begin position="52"/>
        <end position="73"/>
    </location>
</feature>
<dbReference type="Proteomes" id="UP001064879">
    <property type="component" value="Chromosome"/>
</dbReference>
<name>A0ABY5SQ80_9MICO</name>
<dbReference type="EMBL" id="CP093443">
    <property type="protein sequence ID" value="UVI35313.1"/>
    <property type="molecule type" value="Genomic_DNA"/>
</dbReference>
<keyword evidence="4" id="KW-1185">Reference proteome</keyword>
<evidence type="ECO:0000313" key="4">
    <source>
        <dbReference type="Proteomes" id="UP001064879"/>
    </source>
</evidence>
<organism evidence="3 4">
    <name type="scientific">Brevibacterium spongiae</name>
    <dbReference type="NCBI Taxonomy" id="2909672"/>
    <lineage>
        <taxon>Bacteria</taxon>
        <taxon>Bacillati</taxon>
        <taxon>Actinomycetota</taxon>
        <taxon>Actinomycetes</taxon>
        <taxon>Micrococcales</taxon>
        <taxon>Brevibacteriaceae</taxon>
        <taxon>Brevibacterium</taxon>
    </lineage>
</organism>
<feature type="transmembrane region" description="Helical" evidence="2">
    <location>
        <begin position="129"/>
        <end position="155"/>
    </location>
</feature>
<feature type="transmembrane region" description="Helical" evidence="2">
    <location>
        <begin position="85"/>
        <end position="104"/>
    </location>
</feature>
<sequence length="224" mass="24797">MRSIAKLRSARGDRGDPGLGRDDTAYIVMPGWLNRLRLLTGMVRSNRPGRMLPALTTSIAAAAAVGTFGVFYSSMWTLADSLHPARLLLIGLLVIAALTFWLIFRNRLWTKRRDAVYAWQGGLDNTTTVIMVGTSVALMFLVLFAFLFALGLVVVDDGQLGSELMHSVSFFNYPRLAWLAACLGTLAGALGSNFDSDDEIRRATYSKRESERRERRDTDDEAEA</sequence>
<reference evidence="3" key="1">
    <citation type="submission" date="2022-03" db="EMBL/GenBank/DDBJ databases">
        <title>Brevibacterium spongiae sp. nov., isolated from marine sponge.</title>
        <authorList>
            <person name="Li Z."/>
            <person name="Zhang M."/>
        </authorList>
    </citation>
    <scope>NUCLEOTIDE SEQUENCE</scope>
    <source>
        <strain evidence="3">WHS-Z9</strain>
    </source>
</reference>
<protein>
    <submittedName>
        <fullName evidence="3">Uncharacterized protein</fullName>
    </submittedName>
</protein>
<keyword evidence="2" id="KW-0812">Transmembrane</keyword>
<feature type="compositionally biased region" description="Basic and acidic residues" evidence="1">
    <location>
        <begin position="205"/>
        <end position="218"/>
    </location>
</feature>
<accession>A0ABY5SQ80</accession>
<evidence type="ECO:0000313" key="3">
    <source>
        <dbReference type="EMBL" id="UVI35313.1"/>
    </source>
</evidence>
<keyword evidence="2" id="KW-0472">Membrane</keyword>
<feature type="transmembrane region" description="Helical" evidence="2">
    <location>
        <begin position="175"/>
        <end position="194"/>
    </location>
</feature>
<evidence type="ECO:0000256" key="1">
    <source>
        <dbReference type="SAM" id="MobiDB-lite"/>
    </source>
</evidence>
<keyword evidence="2" id="KW-1133">Transmembrane helix</keyword>